<protein>
    <recommendedName>
        <fullName evidence="2">LysR substrate-binding domain-containing protein</fullName>
    </recommendedName>
</protein>
<dbReference type="InterPro" id="IPR005119">
    <property type="entry name" value="LysR_subst-bd"/>
</dbReference>
<dbReference type="EMBL" id="NISI01000005">
    <property type="protein sequence ID" value="OWR03813.1"/>
    <property type="molecule type" value="Genomic_DNA"/>
</dbReference>
<dbReference type="SUPFAM" id="SSF53850">
    <property type="entry name" value="Periplasmic binding protein-like II"/>
    <property type="match status" value="1"/>
</dbReference>
<dbReference type="GO" id="GO:0003700">
    <property type="term" value="F:DNA-binding transcription factor activity"/>
    <property type="evidence" value="ECO:0007669"/>
    <property type="project" value="TreeGrafter"/>
</dbReference>
<dbReference type="PANTHER" id="PTHR30537">
    <property type="entry name" value="HTH-TYPE TRANSCRIPTIONAL REGULATOR"/>
    <property type="match status" value="1"/>
</dbReference>
<organism evidence="3 4">
    <name type="scientific">Roseateles puraquae</name>
    <dbReference type="NCBI Taxonomy" id="431059"/>
    <lineage>
        <taxon>Bacteria</taxon>
        <taxon>Pseudomonadati</taxon>
        <taxon>Pseudomonadota</taxon>
        <taxon>Betaproteobacteria</taxon>
        <taxon>Burkholderiales</taxon>
        <taxon>Sphaerotilaceae</taxon>
        <taxon>Roseateles</taxon>
    </lineage>
</organism>
<dbReference type="Pfam" id="PF03466">
    <property type="entry name" value="LysR_substrate"/>
    <property type="match status" value="1"/>
</dbReference>
<comment type="caution">
    <text evidence="3">The sequence shown here is derived from an EMBL/GenBank/DDBJ whole genome shotgun (WGS) entry which is preliminary data.</text>
</comment>
<evidence type="ECO:0000256" key="1">
    <source>
        <dbReference type="ARBA" id="ARBA00009437"/>
    </source>
</evidence>
<evidence type="ECO:0000313" key="3">
    <source>
        <dbReference type="EMBL" id="OWR03813.1"/>
    </source>
</evidence>
<keyword evidence="4" id="KW-1185">Reference proteome</keyword>
<gene>
    <name evidence="3" type="ORF">CDO81_13955</name>
</gene>
<sequence length="174" mass="18042">MTTSVSTRFSCVQPAAKNASSSAASACPRSSATCFTKRASASSLGSNGAVPLRHPDDLLAHNCIVYSELARGNAWSFVAGPGAGASPGSVHTVRAAGNLQTNASEVIRASVLAGMGIGYAPLFLFEAELANGEVERLLPEWTVQDLPLHLVSPPQRRQSAKVRAFGDHLVATGI</sequence>
<accession>A0A254NFD2</accession>
<dbReference type="GO" id="GO:0006351">
    <property type="term" value="P:DNA-templated transcription"/>
    <property type="evidence" value="ECO:0007669"/>
    <property type="project" value="TreeGrafter"/>
</dbReference>
<evidence type="ECO:0000313" key="4">
    <source>
        <dbReference type="Proteomes" id="UP000197446"/>
    </source>
</evidence>
<dbReference type="InterPro" id="IPR058163">
    <property type="entry name" value="LysR-type_TF_proteobact-type"/>
</dbReference>
<reference evidence="3 4" key="1">
    <citation type="journal article" date="2007" name="Int. J. Syst. Evol. Microbiol.">
        <title>Description of Pelomonas aquatica sp. nov. and Pelomonas puraquae sp. nov., isolated from industrial and haemodialysis water.</title>
        <authorList>
            <person name="Gomila M."/>
            <person name="Bowien B."/>
            <person name="Falsen E."/>
            <person name="Moore E.R."/>
            <person name="Lalucat J."/>
        </authorList>
    </citation>
    <scope>NUCLEOTIDE SEQUENCE [LARGE SCALE GENOMIC DNA]</scope>
    <source>
        <strain evidence="3 4">CCUG 52769</strain>
    </source>
</reference>
<dbReference type="Proteomes" id="UP000197446">
    <property type="component" value="Unassembled WGS sequence"/>
</dbReference>
<dbReference type="OrthoDB" id="8928056at2"/>
<dbReference type="GO" id="GO:0043565">
    <property type="term" value="F:sequence-specific DNA binding"/>
    <property type="evidence" value="ECO:0007669"/>
    <property type="project" value="TreeGrafter"/>
</dbReference>
<dbReference type="CDD" id="cd08422">
    <property type="entry name" value="PBP2_CrgA_like"/>
    <property type="match status" value="1"/>
</dbReference>
<proteinExistence type="inferred from homology"/>
<dbReference type="Gene3D" id="3.40.190.10">
    <property type="entry name" value="Periplasmic binding protein-like II"/>
    <property type="match status" value="2"/>
</dbReference>
<name>A0A254NFD2_9BURK</name>
<feature type="domain" description="LysR substrate-binding" evidence="2">
    <location>
        <begin position="51"/>
        <end position="171"/>
    </location>
</feature>
<dbReference type="PANTHER" id="PTHR30537:SF5">
    <property type="entry name" value="HTH-TYPE TRANSCRIPTIONAL ACTIVATOR TTDR-RELATED"/>
    <property type="match status" value="1"/>
</dbReference>
<evidence type="ECO:0000259" key="2">
    <source>
        <dbReference type="Pfam" id="PF03466"/>
    </source>
</evidence>
<dbReference type="AlphaFoldDB" id="A0A254NFD2"/>
<comment type="similarity">
    <text evidence="1">Belongs to the LysR transcriptional regulatory family.</text>
</comment>